<feature type="transmembrane region" description="Helical" evidence="1">
    <location>
        <begin position="36"/>
        <end position="56"/>
    </location>
</feature>
<dbReference type="EMBL" id="CP120983">
    <property type="protein sequence ID" value="WLQ66706.1"/>
    <property type="molecule type" value="Genomic_DNA"/>
</dbReference>
<keyword evidence="1" id="KW-1133">Transmembrane helix</keyword>
<dbReference type="RefSeq" id="WP_147964350.1">
    <property type="nucleotide sequence ID" value="NZ_CP120983.1"/>
</dbReference>
<gene>
    <name evidence="2" type="ORF">P8A20_25420</name>
</gene>
<evidence type="ECO:0000256" key="1">
    <source>
        <dbReference type="SAM" id="Phobius"/>
    </source>
</evidence>
<proteinExistence type="predicted"/>
<evidence type="ECO:0000313" key="2">
    <source>
        <dbReference type="EMBL" id="WLQ66706.1"/>
    </source>
</evidence>
<protein>
    <submittedName>
        <fullName evidence="2">Uncharacterized protein</fullName>
    </submittedName>
</protein>
<accession>A0ABY9JKY4</accession>
<keyword evidence="3" id="KW-1185">Reference proteome</keyword>
<keyword evidence="1" id="KW-0812">Transmembrane</keyword>
<organism evidence="2 3">
    <name type="scientific">Streptomyces glycanivorans</name>
    <dbReference type="NCBI Taxonomy" id="3033808"/>
    <lineage>
        <taxon>Bacteria</taxon>
        <taxon>Bacillati</taxon>
        <taxon>Actinomycetota</taxon>
        <taxon>Actinomycetes</taxon>
        <taxon>Kitasatosporales</taxon>
        <taxon>Streptomycetaceae</taxon>
        <taxon>Streptomyces</taxon>
    </lineage>
</organism>
<sequence length="81" mass="8332">MDLDIEIGANLPLSMACSNVFPLCTRFASVLGAAHFFVSGVTANVLMGGAAGVMLFQRDLLSTGARDGVMLIGWSGPSGAR</sequence>
<evidence type="ECO:0000313" key="3">
    <source>
        <dbReference type="Proteomes" id="UP001224433"/>
    </source>
</evidence>
<keyword evidence="1" id="KW-0472">Membrane</keyword>
<reference evidence="2 3" key="1">
    <citation type="submission" date="2023-03" db="EMBL/GenBank/DDBJ databases">
        <title>Isolation and description of six Streptomyces strains from soil environments, able to metabolize different microbial glucans.</title>
        <authorList>
            <person name="Widen T."/>
            <person name="Larsbrink J."/>
        </authorList>
    </citation>
    <scope>NUCLEOTIDE SEQUENCE [LARGE SCALE GENOMIC DNA]</scope>
    <source>
        <strain evidence="2 3">Alt3</strain>
    </source>
</reference>
<dbReference type="Proteomes" id="UP001224433">
    <property type="component" value="Chromosome"/>
</dbReference>
<name>A0ABY9JKY4_9ACTN</name>